<evidence type="ECO:0000256" key="1">
    <source>
        <dbReference type="SAM" id="Coils"/>
    </source>
</evidence>
<dbReference type="InterPro" id="IPR052267">
    <property type="entry name" value="N-DRC_Component"/>
</dbReference>
<dbReference type="Gene3D" id="3.40.50.300">
    <property type="entry name" value="P-loop containing nucleotide triphosphate hydrolases"/>
    <property type="match status" value="1"/>
</dbReference>
<dbReference type="PANTHER" id="PTHR14690:SF9">
    <property type="entry name" value="GH08353P"/>
    <property type="match status" value="1"/>
</dbReference>
<keyword evidence="1" id="KW-0175">Coiled coil</keyword>
<dbReference type="AlphaFoldDB" id="A0A8R2CA78"/>
<dbReference type="GO" id="GO:0016887">
    <property type="term" value="F:ATP hydrolysis activity"/>
    <property type="evidence" value="ECO:0007669"/>
    <property type="project" value="InterPro"/>
</dbReference>
<dbReference type="EnsemblMetazoa" id="XM_012697299.2">
    <property type="protein sequence ID" value="XP_012552753.2"/>
    <property type="gene ID" value="LOC101740670"/>
</dbReference>
<evidence type="ECO:0000313" key="3">
    <source>
        <dbReference type="EnsemblMetazoa" id="XP_012552753.2"/>
    </source>
</evidence>
<dbReference type="PANTHER" id="PTHR14690">
    <property type="entry name" value="IQ MOTIF CONTAINING WITH AAA DOMAIN 1"/>
    <property type="match status" value="1"/>
</dbReference>
<dbReference type="Proteomes" id="UP000005204">
    <property type="component" value="Unassembled WGS sequence"/>
</dbReference>
<protein>
    <recommendedName>
        <fullName evidence="2">ATPase AAA-type core domain-containing protein</fullName>
    </recommendedName>
</protein>
<accession>A0A8R2CA78</accession>
<dbReference type="RefSeq" id="XP_012552753.2">
    <property type="nucleotide sequence ID" value="XM_012697299.3"/>
</dbReference>
<dbReference type="SUPFAM" id="SSF52540">
    <property type="entry name" value="P-loop containing nucleoside triphosphate hydrolases"/>
    <property type="match status" value="1"/>
</dbReference>
<organism evidence="3 4">
    <name type="scientific">Bombyx mori</name>
    <name type="common">Silk moth</name>
    <dbReference type="NCBI Taxonomy" id="7091"/>
    <lineage>
        <taxon>Eukaryota</taxon>
        <taxon>Metazoa</taxon>
        <taxon>Ecdysozoa</taxon>
        <taxon>Arthropoda</taxon>
        <taxon>Hexapoda</taxon>
        <taxon>Insecta</taxon>
        <taxon>Pterygota</taxon>
        <taxon>Neoptera</taxon>
        <taxon>Endopterygota</taxon>
        <taxon>Lepidoptera</taxon>
        <taxon>Glossata</taxon>
        <taxon>Ditrysia</taxon>
        <taxon>Bombycoidea</taxon>
        <taxon>Bombycidae</taxon>
        <taxon>Bombycinae</taxon>
        <taxon>Bombyx</taxon>
    </lineage>
</organism>
<dbReference type="GO" id="GO:0005524">
    <property type="term" value="F:ATP binding"/>
    <property type="evidence" value="ECO:0007669"/>
    <property type="project" value="InterPro"/>
</dbReference>
<reference evidence="3" key="2">
    <citation type="submission" date="2022-06" db="UniProtKB">
        <authorList>
            <consortium name="EnsemblMetazoa"/>
        </authorList>
    </citation>
    <scope>IDENTIFICATION</scope>
    <source>
        <strain evidence="3">p50T (Dazao)</strain>
    </source>
</reference>
<evidence type="ECO:0000259" key="2">
    <source>
        <dbReference type="Pfam" id="PF00004"/>
    </source>
</evidence>
<dbReference type="InterPro" id="IPR003959">
    <property type="entry name" value="ATPase_AAA_core"/>
</dbReference>
<dbReference type="GeneID" id="101740670"/>
<feature type="coiled-coil region" evidence="1">
    <location>
        <begin position="70"/>
        <end position="97"/>
    </location>
</feature>
<name>A0A8R2CA78_BOMMO</name>
<feature type="domain" description="ATPase AAA-type core" evidence="2">
    <location>
        <begin position="613"/>
        <end position="742"/>
    </location>
</feature>
<dbReference type="KEGG" id="bmor:101740670"/>
<dbReference type="Gene3D" id="1.10.8.60">
    <property type="match status" value="1"/>
</dbReference>
<evidence type="ECO:0000313" key="4">
    <source>
        <dbReference type="Proteomes" id="UP000005204"/>
    </source>
</evidence>
<dbReference type="InterPro" id="IPR027417">
    <property type="entry name" value="P-loop_NTPase"/>
</dbReference>
<dbReference type="Pfam" id="PF00004">
    <property type="entry name" value="AAA"/>
    <property type="match status" value="1"/>
</dbReference>
<reference evidence="4" key="1">
    <citation type="journal article" date="2008" name="Insect Biochem. Mol. Biol.">
        <title>The genome of a lepidopteran model insect, the silkworm Bombyx mori.</title>
        <authorList>
            <consortium name="International Silkworm Genome Consortium"/>
        </authorList>
    </citation>
    <scope>NUCLEOTIDE SEQUENCE [LARGE SCALE GENOMIC DNA]</scope>
    <source>
        <strain evidence="4">p50T</strain>
    </source>
</reference>
<sequence length="882" mass="103322">MSSNFYFIKWKNVLNSLEALLRTDLNYQKKAHDKQLCEAVLRLSSVLARYSALYNEASECLHNNLQVQKKKYMQELIKTVENRIIEIKNELQNLECSQCHFVGNGVAREILTPDNTQLNDLPLVFKRCDEIETLIKETYKKIQGKKAIDDLTKPKDDQSIKNKTLVKAINWWEDDYESDLSQISLEKDEDKISEDIMKSRYFIDMIKSHEKSRQTISLMRSRAYSRRIWERELSGTLKHAPYALREKSANLIQIVLRAYFAAKRKAQLKIRNDEILGLRLIGSARLQMAINTADDKEVILLKYQGECEQQSKITKQRLIESKGAELMEDYRGFIRNWFYDWYEQIKFFHELPTDKEGGLASIIKEELPSPAQWLEEYNRYMHEKASNKTKTALQIKWEKMKEKQELKIKKKEKSIQNKIEAELKRKMMKNPSLHPGFRYPPSRTTELILKALEHYHKDWDYLDELDTLDVKKGFVERFNIEDSWMKAKMEVLVNVQDDMRNEYKKLKAALIEDSTRNNEKIPEAIKKVLKPKFKHKKFAKVSNDNTSELIENLVNRGILIEYPKTKLEDFIGDHNFAGEDLRYTFQQALPYNGDTRSMWWRVCRDVSQGHQKILLVGPNGCGKTKLVHALATLNNAVLFVLDPTVLKNELTAIHLDKLLDSIRTCALNVQPSAIYIKHLQYIFCKKVPTEEDLGISPKIIKRHIVKKLLRTTHRTHRITIIGGCTEPWTVRSKELLQAFPKVLLLPNTCYPVILELLQDWVTRNHEIPNDFDVHSLAHLLQSYNFGYLQETLQSYLTPKITLEIAISGLSPVQIHEHILNDDSAVKCDYTKYSKWYSEKTHWGRKEKKHLEEQREFQKATDLFIAEKNKQKNREKAVTGDKS</sequence>
<keyword evidence="4" id="KW-1185">Reference proteome</keyword>
<proteinExistence type="predicted"/>